<evidence type="ECO:0000256" key="4">
    <source>
        <dbReference type="ARBA" id="ARBA00022833"/>
    </source>
</evidence>
<comment type="similarity">
    <text evidence="6">Belongs to the peptidase M48 family.</text>
</comment>
<feature type="signal peptide" evidence="7">
    <location>
        <begin position="1"/>
        <end position="20"/>
    </location>
</feature>
<keyword evidence="5 6" id="KW-0482">Metalloprotease</keyword>
<dbReference type="InterPro" id="IPR051156">
    <property type="entry name" value="Mito/Outer_Membr_Metalloprot"/>
</dbReference>
<comment type="caution">
    <text evidence="9">The sequence shown here is derived from an EMBL/GenBank/DDBJ whole genome shotgun (WGS) entry which is preliminary data.</text>
</comment>
<dbReference type="Gene3D" id="3.30.2010.10">
    <property type="entry name" value="Metalloproteases ('zincins'), catalytic domain"/>
    <property type="match status" value="1"/>
</dbReference>
<keyword evidence="1 6" id="KW-0645">Protease</keyword>
<dbReference type="GO" id="GO:0016020">
    <property type="term" value="C:membrane"/>
    <property type="evidence" value="ECO:0007669"/>
    <property type="project" value="TreeGrafter"/>
</dbReference>
<dbReference type="PANTHER" id="PTHR22726:SF1">
    <property type="entry name" value="METALLOENDOPEPTIDASE OMA1, MITOCHONDRIAL"/>
    <property type="match status" value="1"/>
</dbReference>
<dbReference type="PANTHER" id="PTHR22726">
    <property type="entry name" value="METALLOENDOPEPTIDASE OMA1"/>
    <property type="match status" value="1"/>
</dbReference>
<evidence type="ECO:0000256" key="3">
    <source>
        <dbReference type="ARBA" id="ARBA00022801"/>
    </source>
</evidence>
<dbReference type="GO" id="GO:0004222">
    <property type="term" value="F:metalloendopeptidase activity"/>
    <property type="evidence" value="ECO:0007669"/>
    <property type="project" value="InterPro"/>
</dbReference>
<dbReference type="GO" id="GO:0051603">
    <property type="term" value="P:proteolysis involved in protein catabolic process"/>
    <property type="evidence" value="ECO:0007669"/>
    <property type="project" value="TreeGrafter"/>
</dbReference>
<gene>
    <name evidence="9" type="ORF">F3S47_10845</name>
</gene>
<organism evidence="9 10">
    <name type="scientific">Histidinibacterium aquaticum</name>
    <dbReference type="NCBI Taxonomy" id="2613962"/>
    <lineage>
        <taxon>Bacteria</taxon>
        <taxon>Pseudomonadati</taxon>
        <taxon>Pseudomonadota</taxon>
        <taxon>Alphaproteobacteria</taxon>
        <taxon>Rhodobacterales</taxon>
        <taxon>Paracoccaceae</taxon>
        <taxon>Histidinibacterium</taxon>
    </lineage>
</organism>
<dbReference type="CDD" id="cd07324">
    <property type="entry name" value="M48C_Oma1-like"/>
    <property type="match status" value="1"/>
</dbReference>
<dbReference type="AlphaFoldDB" id="A0A5J5GIG5"/>
<proteinExistence type="inferred from homology"/>
<evidence type="ECO:0000256" key="7">
    <source>
        <dbReference type="SAM" id="SignalP"/>
    </source>
</evidence>
<evidence type="ECO:0000313" key="9">
    <source>
        <dbReference type="EMBL" id="KAA9008001.1"/>
    </source>
</evidence>
<keyword evidence="2" id="KW-0479">Metal-binding</keyword>
<keyword evidence="10" id="KW-1185">Reference proteome</keyword>
<keyword evidence="7" id="KW-0732">Signal</keyword>
<dbReference type="Pfam" id="PF01435">
    <property type="entry name" value="Peptidase_M48"/>
    <property type="match status" value="1"/>
</dbReference>
<name>A0A5J5GIG5_9RHOB</name>
<feature type="chain" id="PRO_5023832134" evidence="7">
    <location>
        <begin position="21"/>
        <end position="246"/>
    </location>
</feature>
<sequence length="246" mass="26025">MGLRSAALSVLVAAGLAGCAAPPPDGVTTTSPGEKINPVAAVGQALDARTAARTFISVVERVEPAAEAECRERAPQFNCDFQIVVDDRPGLPANAFQTVDQRGRPIVAFTLALIADARNADELAFVLSHEAAHHIEGHLARQQRNATAGAVVFGQLAGALGARTPEEVRAAQEIGAVVGARSYSRDFELEADRLGTIITARAGYDPVRGADFFFRIPDPSAVFLSTHPPNQERVAIVRSTAAQLRR</sequence>
<dbReference type="Proteomes" id="UP000326554">
    <property type="component" value="Unassembled WGS sequence"/>
</dbReference>
<comment type="cofactor">
    <cofactor evidence="6">
        <name>Zn(2+)</name>
        <dbReference type="ChEBI" id="CHEBI:29105"/>
    </cofactor>
    <text evidence="6">Binds 1 zinc ion per subunit.</text>
</comment>
<dbReference type="GO" id="GO:0046872">
    <property type="term" value="F:metal ion binding"/>
    <property type="evidence" value="ECO:0007669"/>
    <property type="project" value="UniProtKB-KW"/>
</dbReference>
<keyword evidence="3 6" id="KW-0378">Hydrolase</keyword>
<evidence type="ECO:0000256" key="5">
    <source>
        <dbReference type="ARBA" id="ARBA00023049"/>
    </source>
</evidence>
<accession>A0A5J5GIG5</accession>
<reference evidence="9 10" key="1">
    <citation type="submission" date="2019-09" db="EMBL/GenBank/DDBJ databases">
        <authorList>
            <person name="Park J.-S."/>
            <person name="Choi H.-J."/>
        </authorList>
    </citation>
    <scope>NUCLEOTIDE SEQUENCE [LARGE SCALE GENOMIC DNA]</scope>
    <source>
        <strain evidence="9 10">176SS1-4</strain>
    </source>
</reference>
<feature type="domain" description="Peptidase M48" evidence="8">
    <location>
        <begin position="78"/>
        <end position="239"/>
    </location>
</feature>
<evidence type="ECO:0000313" key="10">
    <source>
        <dbReference type="Proteomes" id="UP000326554"/>
    </source>
</evidence>
<dbReference type="PROSITE" id="PS51257">
    <property type="entry name" value="PROKAR_LIPOPROTEIN"/>
    <property type="match status" value="1"/>
</dbReference>
<dbReference type="EMBL" id="VYQE01000003">
    <property type="protein sequence ID" value="KAA9008001.1"/>
    <property type="molecule type" value="Genomic_DNA"/>
</dbReference>
<dbReference type="RefSeq" id="WP_150445284.1">
    <property type="nucleotide sequence ID" value="NZ_VYQE01000003.1"/>
</dbReference>
<evidence type="ECO:0000256" key="6">
    <source>
        <dbReference type="RuleBase" id="RU003983"/>
    </source>
</evidence>
<evidence type="ECO:0000259" key="8">
    <source>
        <dbReference type="Pfam" id="PF01435"/>
    </source>
</evidence>
<evidence type="ECO:0000256" key="1">
    <source>
        <dbReference type="ARBA" id="ARBA00022670"/>
    </source>
</evidence>
<evidence type="ECO:0000256" key="2">
    <source>
        <dbReference type="ARBA" id="ARBA00022723"/>
    </source>
</evidence>
<keyword evidence="4 6" id="KW-0862">Zinc</keyword>
<protein>
    <submittedName>
        <fullName evidence="9">M48 family metalloprotease</fullName>
    </submittedName>
</protein>
<dbReference type="InterPro" id="IPR001915">
    <property type="entry name" value="Peptidase_M48"/>
</dbReference>